<protein>
    <submittedName>
        <fullName evidence="1">Uncharacterized protein</fullName>
    </submittedName>
</protein>
<name>A0ABR2QJS2_9ROSI</name>
<keyword evidence="2" id="KW-1185">Reference proteome</keyword>
<sequence length="112" mass="12048">MPSNAILYSAPAVSSLQGYPHLVSQVQNPMMTSNLTGPTASVSNVHRAIQPSSSTTYTHLVPQFSPVATWQPSVQPINSQAFLANPEVVDDNASYLDSGKRSVHRKSSAQRL</sequence>
<reference evidence="1 2" key="1">
    <citation type="journal article" date="2024" name="G3 (Bethesda)">
        <title>Genome assembly of Hibiscus sabdariffa L. provides insights into metabolisms of medicinal natural products.</title>
        <authorList>
            <person name="Kim T."/>
        </authorList>
    </citation>
    <scope>NUCLEOTIDE SEQUENCE [LARGE SCALE GENOMIC DNA]</scope>
    <source>
        <strain evidence="1">TK-2024</strain>
        <tissue evidence="1">Old leaves</tissue>
    </source>
</reference>
<evidence type="ECO:0000313" key="1">
    <source>
        <dbReference type="EMBL" id="KAK9000874.1"/>
    </source>
</evidence>
<gene>
    <name evidence="1" type="ORF">V6N11_081356</name>
</gene>
<organism evidence="1 2">
    <name type="scientific">Hibiscus sabdariffa</name>
    <name type="common">roselle</name>
    <dbReference type="NCBI Taxonomy" id="183260"/>
    <lineage>
        <taxon>Eukaryota</taxon>
        <taxon>Viridiplantae</taxon>
        <taxon>Streptophyta</taxon>
        <taxon>Embryophyta</taxon>
        <taxon>Tracheophyta</taxon>
        <taxon>Spermatophyta</taxon>
        <taxon>Magnoliopsida</taxon>
        <taxon>eudicotyledons</taxon>
        <taxon>Gunneridae</taxon>
        <taxon>Pentapetalae</taxon>
        <taxon>rosids</taxon>
        <taxon>malvids</taxon>
        <taxon>Malvales</taxon>
        <taxon>Malvaceae</taxon>
        <taxon>Malvoideae</taxon>
        <taxon>Hibiscus</taxon>
    </lineage>
</organism>
<evidence type="ECO:0000313" key="2">
    <source>
        <dbReference type="Proteomes" id="UP001396334"/>
    </source>
</evidence>
<comment type="caution">
    <text evidence="1">The sequence shown here is derived from an EMBL/GenBank/DDBJ whole genome shotgun (WGS) entry which is preliminary data.</text>
</comment>
<dbReference type="Proteomes" id="UP001396334">
    <property type="component" value="Unassembled WGS sequence"/>
</dbReference>
<dbReference type="EMBL" id="JBBPBN010000037">
    <property type="protein sequence ID" value="KAK9000874.1"/>
    <property type="molecule type" value="Genomic_DNA"/>
</dbReference>
<proteinExistence type="predicted"/>
<accession>A0ABR2QJS2</accession>